<gene>
    <name evidence="1" type="ORF">SAMN04489841_1431</name>
</gene>
<dbReference type="OrthoDB" id="199374at2157"/>
<dbReference type="STRING" id="1186196.SAMN04489841_1431"/>
<dbReference type="EMBL" id="FOFD01000002">
    <property type="protein sequence ID" value="SEQ31328.1"/>
    <property type="molecule type" value="Genomic_DNA"/>
</dbReference>
<sequence>MATRQHHPTTRESIRKCNEAVSRRFHVTLAVYKTIKATTQLLGVAGGVYAIQQGADPMTALTIIGAILVGPEILEYTIANEGHPRSDQED</sequence>
<proteinExistence type="predicted"/>
<dbReference type="RefSeq" id="WP_090615505.1">
    <property type="nucleotide sequence ID" value="NZ_FOFD01000002.1"/>
</dbReference>
<dbReference type="AlphaFoldDB" id="A0A1H9F268"/>
<reference evidence="2" key="1">
    <citation type="submission" date="2016-10" db="EMBL/GenBank/DDBJ databases">
        <authorList>
            <person name="Varghese N."/>
            <person name="Submissions S."/>
        </authorList>
    </citation>
    <scope>NUCLEOTIDE SEQUENCE [LARGE SCALE GENOMIC DNA]</scope>
    <source>
        <strain evidence="2">DSM 25055</strain>
    </source>
</reference>
<organism evidence="1 2">
    <name type="scientific">Natrinema salaciae</name>
    <dbReference type="NCBI Taxonomy" id="1186196"/>
    <lineage>
        <taxon>Archaea</taxon>
        <taxon>Methanobacteriati</taxon>
        <taxon>Methanobacteriota</taxon>
        <taxon>Stenosarchaea group</taxon>
        <taxon>Halobacteria</taxon>
        <taxon>Halobacteriales</taxon>
        <taxon>Natrialbaceae</taxon>
        <taxon>Natrinema</taxon>
    </lineage>
</organism>
<dbReference type="Proteomes" id="UP000199114">
    <property type="component" value="Unassembled WGS sequence"/>
</dbReference>
<name>A0A1H9F268_9EURY</name>
<keyword evidence="2" id="KW-1185">Reference proteome</keyword>
<accession>A0A1H9F268</accession>
<evidence type="ECO:0000313" key="2">
    <source>
        <dbReference type="Proteomes" id="UP000199114"/>
    </source>
</evidence>
<evidence type="ECO:0000313" key="1">
    <source>
        <dbReference type="EMBL" id="SEQ31328.1"/>
    </source>
</evidence>
<protein>
    <submittedName>
        <fullName evidence="1">Uncharacterized protein</fullName>
    </submittedName>
</protein>